<name>A0A4P9Y1U2_9FUNG</name>
<evidence type="ECO:0000313" key="2">
    <source>
        <dbReference type="Proteomes" id="UP000267251"/>
    </source>
</evidence>
<dbReference type="PANTHER" id="PTHR31975:SF1">
    <property type="entry name" value="BUD SITE SELECTION PROTEIN 7-RELATED"/>
    <property type="match status" value="1"/>
</dbReference>
<feature type="non-terminal residue" evidence="1">
    <location>
        <position position="205"/>
    </location>
</feature>
<dbReference type="OrthoDB" id="434695at2759"/>
<gene>
    <name evidence="1" type="ORF">BJ684DRAFT_11095</name>
</gene>
<dbReference type="InterPro" id="IPR015374">
    <property type="entry name" value="ChAPs"/>
</dbReference>
<organism evidence="1 2">
    <name type="scientific">Piptocephalis cylindrospora</name>
    <dbReference type="NCBI Taxonomy" id="1907219"/>
    <lineage>
        <taxon>Eukaryota</taxon>
        <taxon>Fungi</taxon>
        <taxon>Fungi incertae sedis</taxon>
        <taxon>Zoopagomycota</taxon>
        <taxon>Zoopagomycotina</taxon>
        <taxon>Zoopagomycetes</taxon>
        <taxon>Zoopagales</taxon>
        <taxon>Piptocephalidaceae</taxon>
        <taxon>Piptocephalis</taxon>
    </lineage>
</organism>
<evidence type="ECO:0000313" key="1">
    <source>
        <dbReference type="EMBL" id="RKP12713.1"/>
    </source>
</evidence>
<dbReference type="GO" id="GO:0006893">
    <property type="term" value="P:Golgi to plasma membrane transport"/>
    <property type="evidence" value="ECO:0007669"/>
    <property type="project" value="TreeGrafter"/>
</dbReference>
<dbReference type="Pfam" id="PF09295">
    <property type="entry name" value="ChAPs"/>
    <property type="match status" value="1"/>
</dbReference>
<dbReference type="AlphaFoldDB" id="A0A4P9Y1U2"/>
<reference evidence="2" key="1">
    <citation type="journal article" date="2018" name="Nat. Microbiol.">
        <title>Leveraging single-cell genomics to expand the fungal tree of life.</title>
        <authorList>
            <person name="Ahrendt S.R."/>
            <person name="Quandt C.A."/>
            <person name="Ciobanu D."/>
            <person name="Clum A."/>
            <person name="Salamov A."/>
            <person name="Andreopoulos B."/>
            <person name="Cheng J.F."/>
            <person name="Woyke T."/>
            <person name="Pelin A."/>
            <person name="Henrissat B."/>
            <person name="Reynolds N.K."/>
            <person name="Benny G.L."/>
            <person name="Smith M.E."/>
            <person name="James T.Y."/>
            <person name="Grigoriev I.V."/>
        </authorList>
    </citation>
    <scope>NUCLEOTIDE SEQUENCE [LARGE SCALE GENOMIC DNA]</scope>
</reference>
<dbReference type="Proteomes" id="UP000267251">
    <property type="component" value="Unassembled WGS sequence"/>
</dbReference>
<dbReference type="Gene3D" id="1.25.40.10">
    <property type="entry name" value="Tetratricopeptide repeat domain"/>
    <property type="match status" value="1"/>
</dbReference>
<keyword evidence="2" id="KW-1185">Reference proteome</keyword>
<dbReference type="GO" id="GO:0034044">
    <property type="term" value="C:exomer complex"/>
    <property type="evidence" value="ECO:0007669"/>
    <property type="project" value="UniProtKB-ARBA"/>
</dbReference>
<accession>A0A4P9Y1U2</accession>
<dbReference type="InterPro" id="IPR011990">
    <property type="entry name" value="TPR-like_helical_dom_sf"/>
</dbReference>
<dbReference type="EMBL" id="KZ988231">
    <property type="protein sequence ID" value="RKP12713.1"/>
    <property type="molecule type" value="Genomic_DNA"/>
</dbReference>
<dbReference type="PANTHER" id="PTHR31975">
    <property type="entry name" value="BUD SITE SELECTION PROTEIN 7-RELATED"/>
    <property type="match status" value="1"/>
</dbReference>
<proteinExistence type="predicted"/>
<sequence length="205" mass="22521">MGDTLKGIPEFFEATLGEAIALRTDGIATIRELGPPDLCHITKTHTKPETSPIGSYHHVSGVDASTMANLAVYINSLINSQDVNQRWFGSSSTGPWRVSAGVYCCFNAFSKLDTRVKVSIPGNVACMAVNAMGQEQEMNQDLWLETYVSSILRTILYSDSPDYRLRGFRRFDPIPDINAEIKFLDALVTLYPLAAHTGTSSDVQV</sequence>
<protein>
    <submittedName>
        <fullName evidence="1">Chs5p-Arf1p-binding proteins-domain-containing protein</fullName>
    </submittedName>
</protein>